<dbReference type="RefSeq" id="XP_025351589.1">
    <property type="nucleotide sequence ID" value="XM_025497089.1"/>
</dbReference>
<feature type="region of interest" description="Disordered" evidence="1">
    <location>
        <begin position="1"/>
        <end position="38"/>
    </location>
</feature>
<dbReference type="Gene3D" id="3.40.525.10">
    <property type="entry name" value="CRAL-TRIO lipid binding domain"/>
    <property type="match status" value="1"/>
</dbReference>
<dbReference type="OrthoDB" id="1434354at2759"/>
<reference evidence="3 4" key="1">
    <citation type="journal article" date="2018" name="Mol. Biol. Evol.">
        <title>Broad Genomic Sampling Reveals a Smut Pathogenic Ancestry of the Fungal Clade Ustilaginomycotina.</title>
        <authorList>
            <person name="Kijpornyongpan T."/>
            <person name="Mondo S.J."/>
            <person name="Barry K."/>
            <person name="Sandor L."/>
            <person name="Lee J."/>
            <person name="Lipzen A."/>
            <person name="Pangilinan J."/>
            <person name="LaButti K."/>
            <person name="Hainaut M."/>
            <person name="Henrissat B."/>
            <person name="Grigoriev I.V."/>
            <person name="Spatafora J.W."/>
            <person name="Aime M.C."/>
        </authorList>
    </citation>
    <scope>NUCLEOTIDE SEQUENCE [LARGE SCALE GENOMIC DNA]</scope>
    <source>
        <strain evidence="3 4">MCA 3882</strain>
    </source>
</reference>
<dbReference type="InterPro" id="IPR036865">
    <property type="entry name" value="CRAL-TRIO_dom_sf"/>
</dbReference>
<organism evidence="3 4">
    <name type="scientific">Meira miltonrushii</name>
    <dbReference type="NCBI Taxonomy" id="1280837"/>
    <lineage>
        <taxon>Eukaryota</taxon>
        <taxon>Fungi</taxon>
        <taxon>Dikarya</taxon>
        <taxon>Basidiomycota</taxon>
        <taxon>Ustilaginomycotina</taxon>
        <taxon>Exobasidiomycetes</taxon>
        <taxon>Exobasidiales</taxon>
        <taxon>Brachybasidiaceae</taxon>
        <taxon>Meira</taxon>
    </lineage>
</organism>
<dbReference type="Pfam" id="PF03765">
    <property type="entry name" value="CRAL_TRIO_N"/>
    <property type="match status" value="1"/>
</dbReference>
<dbReference type="InterPro" id="IPR001251">
    <property type="entry name" value="CRAL-TRIO_dom"/>
</dbReference>
<feature type="compositionally biased region" description="Polar residues" evidence="1">
    <location>
        <begin position="1"/>
        <end position="25"/>
    </location>
</feature>
<evidence type="ECO:0000256" key="1">
    <source>
        <dbReference type="SAM" id="MobiDB-lite"/>
    </source>
</evidence>
<keyword evidence="4" id="KW-1185">Reference proteome</keyword>
<dbReference type="STRING" id="1280837.A0A316V155"/>
<evidence type="ECO:0000259" key="2">
    <source>
        <dbReference type="PROSITE" id="PS50191"/>
    </source>
</evidence>
<protein>
    <submittedName>
        <fullName evidence="3">CRAL/TRIO domain-containing protein</fullName>
    </submittedName>
</protein>
<dbReference type="GeneID" id="37018870"/>
<dbReference type="PROSITE" id="PS50191">
    <property type="entry name" value="CRAL_TRIO"/>
    <property type="match status" value="1"/>
</dbReference>
<feature type="compositionally biased region" description="Polar residues" evidence="1">
    <location>
        <begin position="331"/>
        <end position="345"/>
    </location>
</feature>
<dbReference type="AlphaFoldDB" id="A0A316V155"/>
<dbReference type="Proteomes" id="UP000245771">
    <property type="component" value="Unassembled WGS sequence"/>
</dbReference>
<dbReference type="CDD" id="cd00170">
    <property type="entry name" value="SEC14"/>
    <property type="match status" value="1"/>
</dbReference>
<name>A0A316V155_9BASI</name>
<evidence type="ECO:0000313" key="3">
    <source>
        <dbReference type="EMBL" id="PWN31287.1"/>
    </source>
</evidence>
<dbReference type="PANTHER" id="PTHR45657">
    <property type="entry name" value="CRAL-TRIO DOMAIN-CONTAINING PROTEIN YKL091C-RELATED"/>
    <property type="match status" value="1"/>
</dbReference>
<dbReference type="Pfam" id="PF00650">
    <property type="entry name" value="CRAL_TRIO"/>
    <property type="match status" value="1"/>
</dbReference>
<dbReference type="Gene3D" id="1.10.8.20">
    <property type="entry name" value="N-terminal domain of phosphatidylinositol transfer protein sec14p"/>
    <property type="match status" value="1"/>
</dbReference>
<dbReference type="EMBL" id="KZ819613">
    <property type="protein sequence ID" value="PWN31287.1"/>
    <property type="molecule type" value="Genomic_DNA"/>
</dbReference>
<accession>A0A316V155</accession>
<sequence>MAGSRTPSVRESGATTPLTGQGSSTPLPPLDKSGHQGNYSEEQTKILLDFEQQLKQEDCLKDDYLFETPDQIHIVLGRYLRARNWNIENAKKMYKDTLNWRKEVNIDQMVKPKEEGGYDFEEREKIGELGWKMYFHSTDKYHRPIFVQDLSYLQVHEVFQNTTPDRIVKFFALSLEDAVRNKYRACTQLAREEARKQGATEEEVSRIIVDDNFMILNVAGLGMSTFWSFKNKLQELLAILDANYPELSGRVQIINAPWLFTTIWSYIKGWLPPATAAKIDIAGTDYHSILFKYIDPNEFPEYMGGKCKCEGCTGGCPFSNRGPWNDKKNTTSETKVTNGEAIQST</sequence>
<gene>
    <name evidence="3" type="ORF">FA14DRAFT_140120</name>
</gene>
<dbReference type="PANTHER" id="PTHR45657:SF1">
    <property type="entry name" value="CRAL-TRIO DOMAIN-CONTAINING PROTEIN YKL091C-RELATED"/>
    <property type="match status" value="1"/>
</dbReference>
<dbReference type="SUPFAM" id="SSF52087">
    <property type="entry name" value="CRAL/TRIO domain"/>
    <property type="match status" value="1"/>
</dbReference>
<dbReference type="SMART" id="SM01100">
    <property type="entry name" value="CRAL_TRIO_N"/>
    <property type="match status" value="1"/>
</dbReference>
<dbReference type="InterPro" id="IPR011074">
    <property type="entry name" value="CRAL/TRIO_N_dom"/>
</dbReference>
<feature type="region of interest" description="Disordered" evidence="1">
    <location>
        <begin position="323"/>
        <end position="345"/>
    </location>
</feature>
<dbReference type="SUPFAM" id="SSF46938">
    <property type="entry name" value="CRAL/TRIO N-terminal domain"/>
    <property type="match status" value="1"/>
</dbReference>
<proteinExistence type="predicted"/>
<dbReference type="InterPro" id="IPR051026">
    <property type="entry name" value="PI/PC_transfer"/>
</dbReference>
<dbReference type="InParanoid" id="A0A316V155"/>
<dbReference type="SMART" id="SM00516">
    <property type="entry name" value="SEC14"/>
    <property type="match status" value="1"/>
</dbReference>
<dbReference type="InterPro" id="IPR036273">
    <property type="entry name" value="CRAL/TRIO_N_dom_sf"/>
</dbReference>
<feature type="domain" description="CRAL-TRIO" evidence="2">
    <location>
        <begin position="123"/>
        <end position="311"/>
    </location>
</feature>
<evidence type="ECO:0000313" key="4">
    <source>
        <dbReference type="Proteomes" id="UP000245771"/>
    </source>
</evidence>